<dbReference type="PROSITE" id="PS51257">
    <property type="entry name" value="PROKAR_LIPOPROTEIN"/>
    <property type="match status" value="1"/>
</dbReference>
<evidence type="ECO:0000313" key="3">
    <source>
        <dbReference type="Proteomes" id="UP000198882"/>
    </source>
</evidence>
<organism evidence="2 3">
    <name type="scientific">Natronorubrum texcoconense</name>
    <dbReference type="NCBI Taxonomy" id="1095776"/>
    <lineage>
        <taxon>Archaea</taxon>
        <taxon>Methanobacteriati</taxon>
        <taxon>Methanobacteriota</taxon>
        <taxon>Stenosarchaea group</taxon>
        <taxon>Halobacteria</taxon>
        <taxon>Halobacteriales</taxon>
        <taxon>Natrialbaceae</taxon>
        <taxon>Natronorubrum</taxon>
    </lineage>
</organism>
<reference evidence="3" key="1">
    <citation type="submission" date="2016-10" db="EMBL/GenBank/DDBJ databases">
        <authorList>
            <person name="Varghese N."/>
            <person name="Submissions S."/>
        </authorList>
    </citation>
    <scope>NUCLEOTIDE SEQUENCE [LARGE SCALE GENOMIC DNA]</scope>
    <source>
        <strain evidence="3">B4,CECT 8067,JCM 17497</strain>
    </source>
</reference>
<evidence type="ECO:0000313" key="2">
    <source>
        <dbReference type="EMBL" id="SDK46067.1"/>
    </source>
</evidence>
<proteinExistence type="predicted"/>
<dbReference type="STRING" id="1095776.SAMN04515672_3192"/>
<protein>
    <submittedName>
        <fullName evidence="2">Uncharacterized protein</fullName>
    </submittedName>
</protein>
<dbReference type="AlphaFoldDB" id="A0A1G9C324"/>
<feature type="region of interest" description="Disordered" evidence="1">
    <location>
        <begin position="26"/>
        <end position="132"/>
    </location>
</feature>
<gene>
    <name evidence="2" type="ORF">SAMN04515672_3192</name>
</gene>
<dbReference type="EMBL" id="FNFE01000004">
    <property type="protein sequence ID" value="SDK46067.1"/>
    <property type="molecule type" value="Genomic_DNA"/>
</dbReference>
<sequence>MRRRNYLAGTAVGAVTSATALLGGCLDSLETDGTGSGAEDTDTDDTDTSDVDDSVDDEENEANDDDTDATDGEDQDADDSEQDVDDDSAQDGDESRDQDDESEHQGEDENEQADEGDESEQTDGDDEPAGDGTVEFKVIDMTPSMESGTEFTYIILAHTDGSESIPGAASLVDETGATVDSASYEAVSGGGNFELTYQAPTVDEDTEVSLMIETDHGSVNLGNVHVFPSETAENDDPSDPAGNSTENGDSGSPTENSTESDD</sequence>
<dbReference type="Proteomes" id="UP000198882">
    <property type="component" value="Unassembled WGS sequence"/>
</dbReference>
<evidence type="ECO:0000256" key="1">
    <source>
        <dbReference type="SAM" id="MobiDB-lite"/>
    </source>
</evidence>
<name>A0A1G9C324_9EURY</name>
<keyword evidence="3" id="KW-1185">Reference proteome</keyword>
<feature type="region of interest" description="Disordered" evidence="1">
    <location>
        <begin position="227"/>
        <end position="262"/>
    </location>
</feature>
<accession>A0A1G9C324</accession>
<feature type="compositionally biased region" description="Polar residues" evidence="1">
    <location>
        <begin position="241"/>
        <end position="262"/>
    </location>
</feature>
<feature type="compositionally biased region" description="Acidic residues" evidence="1">
    <location>
        <begin position="39"/>
        <end position="129"/>
    </location>
</feature>